<name>A0A8H3W2A9_9PEZI</name>
<comment type="caution">
    <text evidence="2">The sequence shown here is derived from an EMBL/GenBank/DDBJ whole genome shotgun (WGS) entry which is preliminary data.</text>
</comment>
<dbReference type="InterPro" id="IPR036047">
    <property type="entry name" value="F-box-like_dom_sf"/>
</dbReference>
<gene>
    <name evidence="2" type="ORF">GQ607_015779</name>
</gene>
<evidence type="ECO:0000313" key="2">
    <source>
        <dbReference type="EMBL" id="KAF0316982.1"/>
    </source>
</evidence>
<keyword evidence="3" id="KW-1185">Reference proteome</keyword>
<evidence type="ECO:0000313" key="3">
    <source>
        <dbReference type="Proteomes" id="UP000434172"/>
    </source>
</evidence>
<dbReference type="InterPro" id="IPR032675">
    <property type="entry name" value="LRR_dom_sf"/>
</dbReference>
<dbReference type="Gene3D" id="1.20.1280.50">
    <property type="match status" value="1"/>
</dbReference>
<proteinExistence type="predicted"/>
<dbReference type="OrthoDB" id="4757858at2759"/>
<dbReference type="Gene3D" id="3.80.10.10">
    <property type="entry name" value="Ribonuclease Inhibitor"/>
    <property type="match status" value="1"/>
</dbReference>
<dbReference type="SUPFAM" id="SSF52047">
    <property type="entry name" value="RNI-like"/>
    <property type="match status" value="1"/>
</dbReference>
<organism evidence="2 3">
    <name type="scientific">Colletotrichum asianum</name>
    <dbReference type="NCBI Taxonomy" id="702518"/>
    <lineage>
        <taxon>Eukaryota</taxon>
        <taxon>Fungi</taxon>
        <taxon>Dikarya</taxon>
        <taxon>Ascomycota</taxon>
        <taxon>Pezizomycotina</taxon>
        <taxon>Sordariomycetes</taxon>
        <taxon>Hypocreomycetidae</taxon>
        <taxon>Glomerellales</taxon>
        <taxon>Glomerellaceae</taxon>
        <taxon>Colletotrichum</taxon>
        <taxon>Colletotrichum gloeosporioides species complex</taxon>
    </lineage>
</organism>
<dbReference type="Pfam" id="PF12937">
    <property type="entry name" value="F-box-like"/>
    <property type="match status" value="1"/>
</dbReference>
<dbReference type="Proteomes" id="UP000434172">
    <property type="component" value="Unassembled WGS sequence"/>
</dbReference>
<accession>A0A8H3W2A9</accession>
<sequence length="461" mass="51568">MTKLTQLPAELLRKILSNLLNINSHVAYLVLPLFEPNAADLATLKAASRTCRVFRDVAEPLIWRHLCLTQPRRKGHPTTRQLIGLIRLWHERPELAGHVHTLYFSGDDLPFGPQVINEDDIAFVSQVLQEFGFQLSHPWFQAPGHVSNLEPWHKAFNNLSFITALIVLMARNVRALDLFVGGDFFKCMPSPGEASARLELLSHLRCHSTTGEFMARMNPLLRLAPSLRKLQVWQARLGHGEDPDWSGFTSVELTDGDASEAAIAKVVRSCRGLREFTFSPNTGHDPNETMAALLMHASTLRKLDVNFGAEGQEDGICVGSVAAFTSLEELGISVREMGWDDECTLHTLPRSLKSLEIHGYPRDDEFRQEIEWLAGAVKAGTYPSLKEVWLSGWECDSDHPGPCWSTYVDENNPLREGIDQHGSDWKYDSDEEEDGCDGGRTVTELRAILLEAGVSCKIRPP</sequence>
<dbReference type="InterPro" id="IPR001810">
    <property type="entry name" value="F-box_dom"/>
</dbReference>
<dbReference type="EMBL" id="WOWK01000141">
    <property type="protein sequence ID" value="KAF0316982.1"/>
    <property type="molecule type" value="Genomic_DNA"/>
</dbReference>
<dbReference type="AlphaFoldDB" id="A0A8H3W2A9"/>
<feature type="domain" description="F-box" evidence="1">
    <location>
        <begin position="5"/>
        <end position="68"/>
    </location>
</feature>
<protein>
    <submittedName>
        <fullName evidence="2">F-box domain protein</fullName>
    </submittedName>
</protein>
<reference evidence="2 3" key="1">
    <citation type="submission" date="2019-12" db="EMBL/GenBank/DDBJ databases">
        <title>A genome sequence resource for the geographically widespread anthracnose pathogen Colletotrichum asianum.</title>
        <authorList>
            <person name="Meng Y."/>
        </authorList>
    </citation>
    <scope>NUCLEOTIDE SEQUENCE [LARGE SCALE GENOMIC DNA]</scope>
    <source>
        <strain evidence="2 3">ICMP 18580</strain>
    </source>
</reference>
<evidence type="ECO:0000259" key="1">
    <source>
        <dbReference type="Pfam" id="PF12937"/>
    </source>
</evidence>
<dbReference type="SUPFAM" id="SSF81383">
    <property type="entry name" value="F-box domain"/>
    <property type="match status" value="1"/>
</dbReference>